<feature type="DNA-binding region" description="OmpR/PhoB-type" evidence="2">
    <location>
        <begin position="1"/>
        <end position="82"/>
    </location>
</feature>
<dbReference type="EMBL" id="NHON01000001">
    <property type="protein sequence ID" value="OWJ69075.1"/>
    <property type="molecule type" value="Genomic_DNA"/>
</dbReference>
<dbReference type="Proteomes" id="UP000196655">
    <property type="component" value="Unassembled WGS sequence"/>
</dbReference>
<dbReference type="PROSITE" id="PS51755">
    <property type="entry name" value="OMPR_PHOB"/>
    <property type="match status" value="1"/>
</dbReference>
<keyword evidence="5" id="KW-1185">Reference proteome</keyword>
<evidence type="ECO:0000313" key="4">
    <source>
        <dbReference type="EMBL" id="OWJ69075.1"/>
    </source>
</evidence>
<evidence type="ECO:0000313" key="5">
    <source>
        <dbReference type="Proteomes" id="UP000196655"/>
    </source>
</evidence>
<protein>
    <recommendedName>
        <fullName evidence="3">OmpR/PhoB-type domain-containing protein</fullName>
    </recommendedName>
</protein>
<dbReference type="SUPFAM" id="SSF46894">
    <property type="entry name" value="C-terminal effector domain of the bipartite response regulators"/>
    <property type="match status" value="1"/>
</dbReference>
<keyword evidence="1 2" id="KW-0238">DNA-binding</keyword>
<dbReference type="AlphaFoldDB" id="A0A211ZUY2"/>
<dbReference type="InterPro" id="IPR001867">
    <property type="entry name" value="OmpR/PhoB-type_DNA-bd"/>
</dbReference>
<name>A0A211ZUY2_9PROT</name>
<dbReference type="GO" id="GO:0003677">
    <property type="term" value="F:DNA binding"/>
    <property type="evidence" value="ECO:0007669"/>
    <property type="project" value="UniProtKB-UniRule"/>
</dbReference>
<comment type="caution">
    <text evidence="4">The sequence shown here is derived from an EMBL/GenBank/DDBJ whole genome shotgun (WGS) entry which is preliminary data.</text>
</comment>
<evidence type="ECO:0000256" key="2">
    <source>
        <dbReference type="PROSITE-ProRule" id="PRU01091"/>
    </source>
</evidence>
<reference evidence="5" key="1">
    <citation type="submission" date="2017-05" db="EMBL/GenBank/DDBJ databases">
        <authorList>
            <person name="Macchi M."/>
            <person name="Festa S."/>
            <person name="Coppotelli B.M."/>
            <person name="Morelli I.S."/>
        </authorList>
    </citation>
    <scope>NUCLEOTIDE SEQUENCE [LARGE SCALE GENOMIC DNA]</scope>
    <source>
        <strain evidence="5">I</strain>
    </source>
</reference>
<feature type="domain" description="OmpR/PhoB-type" evidence="3">
    <location>
        <begin position="1"/>
        <end position="82"/>
    </location>
</feature>
<dbReference type="GO" id="GO:0006355">
    <property type="term" value="P:regulation of DNA-templated transcription"/>
    <property type="evidence" value="ECO:0007669"/>
    <property type="project" value="InterPro"/>
</dbReference>
<sequence length="88" mass="9923">MAEAGPKIRLSKSDHALPAAFLDAPQRPLSRPHLAEATRLHGKVSDRTIDVRVLRLRRKLERAPCTREVVQIARGLCYVFTLPVERLS</sequence>
<evidence type="ECO:0000259" key="3">
    <source>
        <dbReference type="PROSITE" id="PS51755"/>
    </source>
</evidence>
<dbReference type="RefSeq" id="WP_088149063.1">
    <property type="nucleotide sequence ID" value="NZ_NHON01000001.1"/>
</dbReference>
<organism evidence="4 5">
    <name type="scientific">Inquilinus limosus</name>
    <dbReference type="NCBI Taxonomy" id="171674"/>
    <lineage>
        <taxon>Bacteria</taxon>
        <taxon>Pseudomonadati</taxon>
        <taxon>Pseudomonadota</taxon>
        <taxon>Alphaproteobacteria</taxon>
        <taxon>Rhodospirillales</taxon>
        <taxon>Rhodospirillaceae</taxon>
        <taxon>Inquilinus</taxon>
    </lineage>
</organism>
<dbReference type="Pfam" id="PF00486">
    <property type="entry name" value="Trans_reg_C"/>
    <property type="match status" value="1"/>
</dbReference>
<dbReference type="InterPro" id="IPR016032">
    <property type="entry name" value="Sig_transdc_resp-reg_C-effctor"/>
</dbReference>
<dbReference type="OrthoDB" id="9784252at2"/>
<proteinExistence type="predicted"/>
<dbReference type="InterPro" id="IPR036388">
    <property type="entry name" value="WH-like_DNA-bd_sf"/>
</dbReference>
<gene>
    <name evidence="4" type="ORF">BWR60_00585</name>
</gene>
<evidence type="ECO:0000256" key="1">
    <source>
        <dbReference type="ARBA" id="ARBA00023125"/>
    </source>
</evidence>
<dbReference type="Gene3D" id="1.10.10.10">
    <property type="entry name" value="Winged helix-like DNA-binding domain superfamily/Winged helix DNA-binding domain"/>
    <property type="match status" value="1"/>
</dbReference>
<dbReference type="SMART" id="SM00862">
    <property type="entry name" value="Trans_reg_C"/>
    <property type="match status" value="1"/>
</dbReference>
<dbReference type="GO" id="GO:0000160">
    <property type="term" value="P:phosphorelay signal transduction system"/>
    <property type="evidence" value="ECO:0007669"/>
    <property type="project" value="InterPro"/>
</dbReference>
<accession>A0A211ZUY2</accession>